<keyword evidence="2" id="KW-1185">Reference proteome</keyword>
<protein>
    <submittedName>
        <fullName evidence="1">Uncharacterized protein</fullName>
    </submittedName>
</protein>
<accession>A0AAD9P2H9</accession>
<gene>
    <name evidence="1" type="ORF">NP493_184g02016</name>
</gene>
<dbReference type="Proteomes" id="UP001209878">
    <property type="component" value="Unassembled WGS sequence"/>
</dbReference>
<reference evidence="1" key="1">
    <citation type="journal article" date="2023" name="Mol. Biol. Evol.">
        <title>Third-Generation Sequencing Reveals the Adaptive Role of the Epigenome in Three Deep-Sea Polychaetes.</title>
        <authorList>
            <person name="Perez M."/>
            <person name="Aroh O."/>
            <person name="Sun Y."/>
            <person name="Lan Y."/>
            <person name="Juniper S.K."/>
            <person name="Young C.R."/>
            <person name="Angers B."/>
            <person name="Qian P.Y."/>
        </authorList>
    </citation>
    <scope>NUCLEOTIDE SEQUENCE</scope>
    <source>
        <strain evidence="1">R07B-5</strain>
    </source>
</reference>
<dbReference type="EMBL" id="JAODUO010000183">
    <property type="protein sequence ID" value="KAK2186946.1"/>
    <property type="molecule type" value="Genomic_DNA"/>
</dbReference>
<evidence type="ECO:0000313" key="2">
    <source>
        <dbReference type="Proteomes" id="UP001209878"/>
    </source>
</evidence>
<organism evidence="1 2">
    <name type="scientific">Ridgeia piscesae</name>
    <name type="common">Tubeworm</name>
    <dbReference type="NCBI Taxonomy" id="27915"/>
    <lineage>
        <taxon>Eukaryota</taxon>
        <taxon>Metazoa</taxon>
        <taxon>Spiralia</taxon>
        <taxon>Lophotrochozoa</taxon>
        <taxon>Annelida</taxon>
        <taxon>Polychaeta</taxon>
        <taxon>Sedentaria</taxon>
        <taxon>Canalipalpata</taxon>
        <taxon>Sabellida</taxon>
        <taxon>Siboglinidae</taxon>
        <taxon>Ridgeia</taxon>
    </lineage>
</organism>
<proteinExistence type="predicted"/>
<sequence>MLTLHNKIPNSNRLNQPQLLKVRKIIMSSPSKSCDIDPLPTILLKACLDVLIRPITYIINASLRSGLFPEDFKRVHVNPVLKKTTLLRKN</sequence>
<name>A0AAD9P2H9_RIDPI</name>
<dbReference type="AlphaFoldDB" id="A0AAD9P2H9"/>
<comment type="caution">
    <text evidence="1">The sequence shown here is derived from an EMBL/GenBank/DDBJ whole genome shotgun (WGS) entry which is preliminary data.</text>
</comment>
<evidence type="ECO:0000313" key="1">
    <source>
        <dbReference type="EMBL" id="KAK2186946.1"/>
    </source>
</evidence>